<name>A0A8S4C183_9ACAR</name>
<reference evidence="1" key="1">
    <citation type="submission" date="2021-06" db="EMBL/GenBank/DDBJ databases">
        <authorList>
            <person name="Nardi T."/>
            <person name="Nardi T."/>
        </authorList>
    </citation>
    <scope>NUCLEOTIDE SEQUENCE</scope>
</reference>
<protein>
    <submittedName>
        <fullName evidence="1">Uncharacterized protein</fullName>
    </submittedName>
</protein>
<dbReference type="Proteomes" id="UP000837675">
    <property type="component" value="Unassembled WGS sequence"/>
</dbReference>
<gene>
    <name evidence="1" type="ORF">MHYMCMPASI_00022</name>
</gene>
<evidence type="ECO:0000313" key="1">
    <source>
        <dbReference type="EMBL" id="CAG7588663.1"/>
    </source>
</evidence>
<dbReference type="InterPro" id="IPR028994">
    <property type="entry name" value="Integrin_alpha_N"/>
</dbReference>
<keyword evidence="2" id="KW-1185">Reference proteome</keyword>
<comment type="caution">
    <text evidence="1">The sequence shown here is derived from an EMBL/GenBank/DDBJ whole genome shotgun (WGS) entry which is preliminary data.</text>
</comment>
<proteinExistence type="predicted"/>
<evidence type="ECO:0000313" key="2">
    <source>
        <dbReference type="Proteomes" id="UP000837675"/>
    </source>
</evidence>
<dbReference type="AlphaFoldDB" id="A0A8S4C183"/>
<dbReference type="SUPFAM" id="SSF69318">
    <property type="entry name" value="Integrin alpha N-terminal domain"/>
    <property type="match status" value="1"/>
</dbReference>
<sequence length="45" mass="4996">MSDIFALAANYNAGNNTADVAIGDFNHDGKTDITLILVRLQFQYY</sequence>
<accession>A0A8S4C183</accession>
<dbReference type="EMBL" id="CAJVAF010000007">
    <property type="protein sequence ID" value="CAG7588663.1"/>
    <property type="molecule type" value="Genomic_DNA"/>
</dbReference>
<organism evidence="1 2">
    <name type="scientific">Hyalomma marginatum</name>
    <dbReference type="NCBI Taxonomy" id="34627"/>
    <lineage>
        <taxon>Eukaryota</taxon>
        <taxon>Metazoa</taxon>
        <taxon>Ecdysozoa</taxon>
        <taxon>Arthropoda</taxon>
        <taxon>Chelicerata</taxon>
        <taxon>Arachnida</taxon>
        <taxon>Acari</taxon>
        <taxon>Parasitiformes</taxon>
        <taxon>Ixodida</taxon>
        <taxon>Ixodoidea</taxon>
        <taxon>Ixodidae</taxon>
        <taxon>Hyalomminae</taxon>
        <taxon>Hyalomma</taxon>
    </lineage>
</organism>